<name>A0AA38W6G2_9ASTR</name>
<evidence type="ECO:0000313" key="3">
    <source>
        <dbReference type="Proteomes" id="UP001172457"/>
    </source>
</evidence>
<keyword evidence="3" id="KW-1185">Reference proteome</keyword>
<evidence type="ECO:0000256" key="1">
    <source>
        <dbReference type="SAM" id="MobiDB-lite"/>
    </source>
</evidence>
<evidence type="ECO:0000313" key="2">
    <source>
        <dbReference type="EMBL" id="KAJ9539149.1"/>
    </source>
</evidence>
<feature type="region of interest" description="Disordered" evidence="1">
    <location>
        <begin position="20"/>
        <end position="51"/>
    </location>
</feature>
<accession>A0AA38W6G2</accession>
<dbReference type="Proteomes" id="UP001172457">
    <property type="component" value="Chromosome 8"/>
</dbReference>
<gene>
    <name evidence="2" type="ORF">OSB04_031882</name>
</gene>
<dbReference type="EMBL" id="JARYMX010000008">
    <property type="protein sequence ID" value="KAJ9539149.1"/>
    <property type="molecule type" value="Genomic_DNA"/>
</dbReference>
<feature type="compositionally biased region" description="Low complexity" evidence="1">
    <location>
        <begin position="30"/>
        <end position="43"/>
    </location>
</feature>
<reference evidence="2" key="1">
    <citation type="submission" date="2023-03" db="EMBL/GenBank/DDBJ databases">
        <title>Chromosome-scale reference genome and RAD-based genetic map of yellow starthistle (Centaurea solstitialis) reveal putative structural variation and QTLs associated with invader traits.</title>
        <authorList>
            <person name="Reatini B."/>
            <person name="Cang F.A."/>
            <person name="Jiang Q."/>
            <person name="Mckibben M.T.W."/>
            <person name="Barker M.S."/>
            <person name="Rieseberg L.H."/>
            <person name="Dlugosch K.M."/>
        </authorList>
    </citation>
    <scope>NUCLEOTIDE SEQUENCE</scope>
    <source>
        <strain evidence="2">CAN-66</strain>
        <tissue evidence="2">Leaf</tissue>
    </source>
</reference>
<protein>
    <submittedName>
        <fullName evidence="2">Uncharacterized protein</fullName>
    </submittedName>
</protein>
<proteinExistence type="predicted"/>
<dbReference type="AlphaFoldDB" id="A0AA38W6G2"/>
<sequence length="233" mass="25665">MILKDEGHAICPFQESNLPPSLSHIPPGRASSALASASSPPSHSAEHRLSSSVSSSSALRLAEAATVGRLFLHPSPSSSSVNLLPSSSSIKQSASPPCLLLSPSLNLPRCSLAFSSIVYAFQSILAKLVSQYGFCVVQFRHRALHGDNNLKFFKIWKSINTLCFPDFQTRKFPPFSLSIDVPIHETGFFNVMWQTHMHDMWRKPKPAHQNVTRGNSAHQSTARVNQLLFVEDF</sequence>
<organism evidence="2 3">
    <name type="scientific">Centaurea solstitialis</name>
    <name type="common">yellow star-thistle</name>
    <dbReference type="NCBI Taxonomy" id="347529"/>
    <lineage>
        <taxon>Eukaryota</taxon>
        <taxon>Viridiplantae</taxon>
        <taxon>Streptophyta</taxon>
        <taxon>Embryophyta</taxon>
        <taxon>Tracheophyta</taxon>
        <taxon>Spermatophyta</taxon>
        <taxon>Magnoliopsida</taxon>
        <taxon>eudicotyledons</taxon>
        <taxon>Gunneridae</taxon>
        <taxon>Pentapetalae</taxon>
        <taxon>asterids</taxon>
        <taxon>campanulids</taxon>
        <taxon>Asterales</taxon>
        <taxon>Asteraceae</taxon>
        <taxon>Carduoideae</taxon>
        <taxon>Cardueae</taxon>
        <taxon>Centaureinae</taxon>
        <taxon>Centaurea</taxon>
    </lineage>
</organism>
<comment type="caution">
    <text evidence="2">The sequence shown here is derived from an EMBL/GenBank/DDBJ whole genome shotgun (WGS) entry which is preliminary data.</text>
</comment>